<accession>A0A139XGU3</accession>
<name>A0A139XGU3_9CYAN</name>
<evidence type="ECO:0000313" key="1">
    <source>
        <dbReference type="EMBL" id="KYC43910.1"/>
    </source>
</evidence>
<comment type="caution">
    <text evidence="1">The sequence shown here is derived from an EMBL/GenBank/DDBJ whole genome shotgun (WGS) entry which is preliminary data.</text>
</comment>
<dbReference type="Proteomes" id="UP000076925">
    <property type="component" value="Unassembled WGS sequence"/>
</dbReference>
<reference evidence="1 2" key="1">
    <citation type="journal article" date="2013" name="Genome Biol. Evol.">
        <title>Genomes of Stigonematalean cyanobacteria (subsection V) and the evolution of oxygenic photosynthesis from prokaryotes to plastids.</title>
        <authorList>
            <person name="Dagan T."/>
            <person name="Roettger M."/>
            <person name="Stucken K."/>
            <person name="Landan G."/>
            <person name="Koch R."/>
            <person name="Major P."/>
            <person name="Gould S.B."/>
            <person name="Goremykin V.V."/>
            <person name="Rippka R."/>
            <person name="Tandeau de Marsac N."/>
            <person name="Gugger M."/>
            <person name="Lockhart P.J."/>
            <person name="Allen J.F."/>
            <person name="Brune I."/>
            <person name="Maus I."/>
            <person name="Puhler A."/>
            <person name="Martin W.F."/>
        </authorList>
    </citation>
    <scope>NUCLEOTIDE SEQUENCE [LARGE SCALE GENOMIC DNA]</scope>
    <source>
        <strain evidence="1 2">PCC 7110</strain>
    </source>
</reference>
<gene>
    <name evidence="1" type="ORF">WA1_01795</name>
</gene>
<dbReference type="OrthoDB" id="574031at2"/>
<protein>
    <submittedName>
        <fullName evidence="1">Transcriptional regulator</fullName>
    </submittedName>
</protein>
<organism evidence="1 2">
    <name type="scientific">Scytonema hofmannii PCC 7110</name>
    <dbReference type="NCBI Taxonomy" id="128403"/>
    <lineage>
        <taxon>Bacteria</taxon>
        <taxon>Bacillati</taxon>
        <taxon>Cyanobacteriota</taxon>
        <taxon>Cyanophyceae</taxon>
        <taxon>Nostocales</taxon>
        <taxon>Scytonemataceae</taxon>
        <taxon>Scytonema</taxon>
    </lineage>
</organism>
<dbReference type="RefSeq" id="WP_017748736.1">
    <property type="nucleotide sequence ID" value="NZ_KQ976354.1"/>
</dbReference>
<dbReference type="InterPro" id="IPR014057">
    <property type="entry name" value="HI1420"/>
</dbReference>
<dbReference type="Pfam" id="PF21716">
    <property type="entry name" value="dnstrm_HI1420"/>
    <property type="match status" value="1"/>
</dbReference>
<proteinExistence type="predicted"/>
<dbReference type="AlphaFoldDB" id="A0A139XGU3"/>
<keyword evidence="2" id="KW-1185">Reference proteome</keyword>
<sequence>MPKTKSYHSFLIESLKDPNEAAAYLNAALEEQDPQLFLLAVRNVAEAHGEIAKLLETTQLNQDNLHQMLAKAENPTLYNFASILDILGFKLAITVKESNQTTKSVC</sequence>
<dbReference type="STRING" id="128403.WA1_01795"/>
<dbReference type="EMBL" id="ANNX02000012">
    <property type="protein sequence ID" value="KYC43910.1"/>
    <property type="molecule type" value="Genomic_DNA"/>
</dbReference>
<evidence type="ECO:0000313" key="2">
    <source>
        <dbReference type="Proteomes" id="UP000076925"/>
    </source>
</evidence>